<evidence type="ECO:0000256" key="7">
    <source>
        <dbReference type="SAM" id="SignalP"/>
    </source>
</evidence>
<gene>
    <name evidence="10" type="ORF">Y958_04440</name>
</gene>
<keyword evidence="4" id="KW-0378">Hydrolase</keyword>
<dbReference type="GO" id="GO:0006004">
    <property type="term" value="P:fucose metabolic process"/>
    <property type="evidence" value="ECO:0007669"/>
    <property type="project" value="TreeGrafter"/>
</dbReference>
<dbReference type="GO" id="GO:0016139">
    <property type="term" value="P:glycoside catabolic process"/>
    <property type="evidence" value="ECO:0007669"/>
    <property type="project" value="TreeGrafter"/>
</dbReference>
<evidence type="ECO:0000256" key="5">
    <source>
        <dbReference type="ARBA" id="ARBA00023295"/>
    </source>
</evidence>
<sequence>MCEAGPLGDEGPLMTQEDHRPMTRPSIRWRRPWRAIGLLAMICLPAPALAQGVSPTAAALTPAQMDAAWRQGSAKAAHEREVLLRKVAAGDAAGPFRPDWESLRTWRVPEWYADAKFGIFIHWGVYSVPAFGSEWYSRRMYIQGSKEYQHHLAVYGTPDKFGYKDFIPLFKAEKYDPRAWAALFRASGARYVVPVAEHHDGFAMYATRLSDWSALRMGPKRDLIGDLVRAVRAQGLHLGLSSHRAEHDWFFGEGRKIPSDVNDPRYADLYGPAEARLTAEDTGDTQLTGDFTYVSQAWLDDWTARTAELVEDYHPDLIYFDWWISHPAFRATLPKFLAYYYNTQGRRGASAVVNYKEGALAAGSGVADVERGLMPDIQPRVWQTCTSLGDYSWGYIEGEQYKSPERIIHLLADIVSKNGNLLLNIGPRADGTIPQEAQDRLLAIGAWLKTNGEAIYGTRPWRQFGEGPARMASGSFKEGQTDRPFGPEDFRFTTKGDILYAIELGWPEGGEATIHALPAGVAVKVVTLLDGGAGQALSFHQDEDGLHLAVPKRAPGDYAFVYRIER</sequence>
<evidence type="ECO:0000259" key="8">
    <source>
        <dbReference type="Pfam" id="PF01120"/>
    </source>
</evidence>
<dbReference type="AlphaFoldDB" id="A0A248JNS1"/>
<dbReference type="PANTHER" id="PTHR10030">
    <property type="entry name" value="ALPHA-L-FUCOSIDASE"/>
    <property type="match status" value="1"/>
</dbReference>
<dbReference type="KEGG" id="nao:Y958_04440"/>
<dbReference type="SUPFAM" id="SSF51445">
    <property type="entry name" value="(Trans)glycosidases"/>
    <property type="match status" value="1"/>
</dbReference>
<dbReference type="FunFam" id="3.20.20.80:FF:000158">
    <property type="entry name" value="Exported alpha-L-fucosidase"/>
    <property type="match status" value="1"/>
</dbReference>
<dbReference type="Proteomes" id="UP000197153">
    <property type="component" value="Chromosome 1"/>
</dbReference>
<dbReference type="InterPro" id="IPR017853">
    <property type="entry name" value="GH"/>
</dbReference>
<evidence type="ECO:0000256" key="6">
    <source>
        <dbReference type="SAM" id="MobiDB-lite"/>
    </source>
</evidence>
<dbReference type="InterPro" id="IPR057739">
    <property type="entry name" value="Glyco_hydro_29_N"/>
</dbReference>
<evidence type="ECO:0000256" key="3">
    <source>
        <dbReference type="ARBA" id="ARBA00022729"/>
    </source>
</evidence>
<evidence type="ECO:0000256" key="4">
    <source>
        <dbReference type="ARBA" id="ARBA00022801"/>
    </source>
</evidence>
<keyword evidence="5" id="KW-0326">Glycosidase</keyword>
<evidence type="ECO:0000313" key="10">
    <source>
        <dbReference type="EMBL" id="ASG20151.1"/>
    </source>
</evidence>
<feature type="region of interest" description="Disordered" evidence="6">
    <location>
        <begin position="1"/>
        <end position="24"/>
    </location>
</feature>
<accession>A0A248JNS1</accession>
<dbReference type="EC" id="3.2.1.51" evidence="2"/>
<keyword evidence="11" id="KW-1185">Reference proteome</keyword>
<dbReference type="InterPro" id="IPR031919">
    <property type="entry name" value="Fucosidase_C"/>
</dbReference>
<proteinExistence type="inferred from homology"/>
<evidence type="ECO:0000256" key="2">
    <source>
        <dbReference type="ARBA" id="ARBA00012662"/>
    </source>
</evidence>
<dbReference type="Pfam" id="PF01120">
    <property type="entry name" value="Alpha_L_fucos"/>
    <property type="match status" value="1"/>
</dbReference>
<evidence type="ECO:0000256" key="1">
    <source>
        <dbReference type="ARBA" id="ARBA00007951"/>
    </source>
</evidence>
<comment type="similarity">
    <text evidence="1">Belongs to the glycosyl hydrolase 29 family.</text>
</comment>
<keyword evidence="3 7" id="KW-0732">Signal</keyword>
<organism evidence="10 11">
    <name type="scientific">Nitrospirillum viridazoti CBAmc</name>
    <dbReference type="NCBI Taxonomy" id="1441467"/>
    <lineage>
        <taxon>Bacteria</taxon>
        <taxon>Pseudomonadati</taxon>
        <taxon>Pseudomonadota</taxon>
        <taxon>Alphaproteobacteria</taxon>
        <taxon>Rhodospirillales</taxon>
        <taxon>Azospirillaceae</taxon>
        <taxon>Nitrospirillum</taxon>
        <taxon>Nitrospirillum viridazoti</taxon>
    </lineage>
</organism>
<dbReference type="GO" id="GO:0004560">
    <property type="term" value="F:alpha-L-fucosidase activity"/>
    <property type="evidence" value="ECO:0007669"/>
    <property type="project" value="InterPro"/>
</dbReference>
<dbReference type="Gene3D" id="3.20.20.80">
    <property type="entry name" value="Glycosidases"/>
    <property type="match status" value="1"/>
</dbReference>
<dbReference type="GO" id="GO:0005764">
    <property type="term" value="C:lysosome"/>
    <property type="evidence" value="ECO:0007669"/>
    <property type="project" value="TreeGrafter"/>
</dbReference>
<name>A0A248JNS1_9PROT</name>
<dbReference type="EMBL" id="CP022110">
    <property type="protein sequence ID" value="ASG20151.1"/>
    <property type="molecule type" value="Genomic_DNA"/>
</dbReference>
<feature type="chain" id="PRO_5013009858" description="alpha-L-fucosidase" evidence="7">
    <location>
        <begin position="51"/>
        <end position="566"/>
    </location>
</feature>
<reference evidence="10 11" key="1">
    <citation type="submission" date="2017-06" db="EMBL/GenBank/DDBJ databases">
        <title>Complete genome sequence of Nitrospirillum amazonense strain CBAmC, an endophytic nitrogen-fixing and plant growth-promoting bacterium, isolated from sugarcane.</title>
        <authorList>
            <person name="Schwab S."/>
            <person name="dos Santos Teixeira K.R."/>
            <person name="Simoes Araujo J.L."/>
            <person name="Soares Vidal M."/>
            <person name="Borges de Freitas H.R."/>
            <person name="Rivello Crivelaro A.L."/>
            <person name="Bueno de Camargo Nunes A."/>
            <person name="dos Santos C.M."/>
            <person name="Palmeira da Silva Rosa D."/>
            <person name="da Silva Padilha D."/>
            <person name="da Silva E."/>
            <person name="Araujo Terra L."/>
            <person name="Soares Mendes V."/>
            <person name="Farinelli L."/>
            <person name="Magalhaes Cruz L."/>
            <person name="Baldani J.I."/>
        </authorList>
    </citation>
    <scope>NUCLEOTIDE SEQUENCE [LARGE SCALE GENOMIC DNA]</scope>
    <source>
        <strain evidence="10 11">CBAmC</strain>
    </source>
</reference>
<feature type="signal peptide" evidence="7">
    <location>
        <begin position="1"/>
        <end position="50"/>
    </location>
</feature>
<dbReference type="Gene3D" id="2.60.40.1180">
    <property type="entry name" value="Golgi alpha-mannosidase II"/>
    <property type="match status" value="1"/>
</dbReference>
<dbReference type="SMART" id="SM00812">
    <property type="entry name" value="Alpha_L_fucos"/>
    <property type="match status" value="1"/>
</dbReference>
<dbReference type="Pfam" id="PF16757">
    <property type="entry name" value="Fucosidase_C"/>
    <property type="match status" value="1"/>
</dbReference>
<evidence type="ECO:0000259" key="9">
    <source>
        <dbReference type="Pfam" id="PF16757"/>
    </source>
</evidence>
<feature type="domain" description="Alpha-L-fucosidase C-terminal" evidence="9">
    <location>
        <begin position="489"/>
        <end position="564"/>
    </location>
</feature>
<protein>
    <recommendedName>
        <fullName evidence="2">alpha-L-fucosidase</fullName>
        <ecNumber evidence="2">3.2.1.51</ecNumber>
    </recommendedName>
</protein>
<feature type="domain" description="Glycoside hydrolase family 29 N-terminal" evidence="8">
    <location>
        <begin position="88"/>
        <end position="453"/>
    </location>
</feature>
<dbReference type="InterPro" id="IPR013780">
    <property type="entry name" value="Glyco_hydro_b"/>
</dbReference>
<dbReference type="PANTHER" id="PTHR10030:SF37">
    <property type="entry name" value="ALPHA-L-FUCOSIDASE-RELATED"/>
    <property type="match status" value="1"/>
</dbReference>
<evidence type="ECO:0000313" key="11">
    <source>
        <dbReference type="Proteomes" id="UP000197153"/>
    </source>
</evidence>
<dbReference type="InterPro" id="IPR000933">
    <property type="entry name" value="Glyco_hydro_29"/>
</dbReference>